<gene>
    <name evidence="6" type="primary">RP-L44e</name>
    <name evidence="6" type="synonym">RPL44</name>
    <name evidence="4" type="synonym">rpl44e</name>
</gene>
<dbReference type="InterPro" id="IPR011332">
    <property type="entry name" value="Ribosomal_zn-bd"/>
</dbReference>
<dbReference type="InterPro" id="IPR000552">
    <property type="entry name" value="Ribosomal_eL44"/>
</dbReference>
<keyword evidence="4" id="KW-0699">rRNA-binding</keyword>
<reference evidence="6" key="1">
    <citation type="journal article" date="2014" name="Genome Biol. Evol.">
        <title>Pangenome evidence for extensive interdomain horizontal transfer affecting lineage core and shell genes in uncultured planktonic thaumarchaeota and euryarchaeota.</title>
        <authorList>
            <person name="Deschamps P."/>
            <person name="Zivanovic Y."/>
            <person name="Moreira D."/>
            <person name="Rodriguez-Valera F."/>
            <person name="Lopez-Garcia P."/>
        </authorList>
    </citation>
    <scope>NUCLEOTIDE SEQUENCE</scope>
</reference>
<dbReference type="AlphaFoldDB" id="A0A075GHY0"/>
<proteinExistence type="inferred from homology"/>
<dbReference type="GO" id="GO:1990904">
    <property type="term" value="C:ribonucleoprotein complex"/>
    <property type="evidence" value="ECO:0007669"/>
    <property type="project" value="UniProtKB-KW"/>
</dbReference>
<comment type="subunit">
    <text evidence="4">Part of the 50S ribosomal subunit.</text>
</comment>
<keyword evidence="4" id="KW-0694">RNA-binding</keyword>
<sequence>MVKMPRKVMRYSPSAGKHTVHAVERVKKRRASELKWGQRRFRKATSGYRGFPRPKPSGEKPTKRVNLLYRCSETGKAHQPAAQRAKKFELIEK</sequence>
<dbReference type="GO" id="GO:0005840">
    <property type="term" value="C:ribosome"/>
    <property type="evidence" value="ECO:0007669"/>
    <property type="project" value="UniProtKB-KW"/>
</dbReference>
<evidence type="ECO:0000256" key="5">
    <source>
        <dbReference type="SAM" id="MobiDB-lite"/>
    </source>
</evidence>
<dbReference type="EMBL" id="KF900684">
    <property type="protein sequence ID" value="AIF03604.1"/>
    <property type="molecule type" value="Genomic_DNA"/>
</dbReference>
<evidence type="ECO:0000256" key="4">
    <source>
        <dbReference type="HAMAP-Rule" id="MF_01476"/>
    </source>
</evidence>
<comment type="caution">
    <text evidence="4">Lacks conserved residue(s) required for the propagation of feature annotation.</text>
</comment>
<name>A0A075GHY0_9EURY</name>
<feature type="region of interest" description="Disordered" evidence="5">
    <location>
        <begin position="1"/>
        <end position="20"/>
    </location>
</feature>
<comment type="function">
    <text evidence="4">Binds to the 23S rRNA.</text>
</comment>
<organism evidence="6">
    <name type="scientific">uncultured marine group II/III euryarchaeote KM3_168_D03</name>
    <dbReference type="NCBI Taxonomy" id="1457920"/>
    <lineage>
        <taxon>Archaea</taxon>
        <taxon>Methanobacteriati</taxon>
        <taxon>Methanobacteriota</taxon>
        <taxon>environmental samples</taxon>
    </lineage>
</organism>
<accession>A0A075GHY0</accession>
<keyword evidence="3 4" id="KW-0687">Ribonucleoprotein</keyword>
<dbReference type="NCBIfam" id="NF004425">
    <property type="entry name" value="PRK05767.1"/>
    <property type="match status" value="1"/>
</dbReference>
<evidence type="ECO:0000256" key="2">
    <source>
        <dbReference type="ARBA" id="ARBA00022980"/>
    </source>
</evidence>
<dbReference type="Gene3D" id="3.10.450.80">
    <property type="match status" value="1"/>
</dbReference>
<comment type="similarity">
    <text evidence="1 4">Belongs to the eukaryotic ribosomal protein eL42 family.</text>
</comment>
<dbReference type="GO" id="GO:0003735">
    <property type="term" value="F:structural constituent of ribosome"/>
    <property type="evidence" value="ECO:0007669"/>
    <property type="project" value="InterPro"/>
</dbReference>
<dbReference type="Pfam" id="PF00935">
    <property type="entry name" value="Ribosomal_L44"/>
    <property type="match status" value="1"/>
</dbReference>
<dbReference type="PANTHER" id="PTHR10369">
    <property type="entry name" value="60S RIBOSOMAL PROTEIN L36A/L44"/>
    <property type="match status" value="1"/>
</dbReference>
<keyword evidence="2 4" id="KW-0689">Ribosomal protein</keyword>
<dbReference type="GO" id="GO:0070180">
    <property type="term" value="F:large ribosomal subunit rRNA binding"/>
    <property type="evidence" value="ECO:0007669"/>
    <property type="project" value="UniProtKB-UniRule"/>
</dbReference>
<dbReference type="InterPro" id="IPR053708">
    <property type="entry name" value="Ribosomal_LSU_eL42"/>
</dbReference>
<dbReference type="GO" id="GO:0006412">
    <property type="term" value="P:translation"/>
    <property type="evidence" value="ECO:0007669"/>
    <property type="project" value="UniProtKB-UniRule"/>
</dbReference>
<evidence type="ECO:0000313" key="6">
    <source>
        <dbReference type="EMBL" id="AIF03604.1"/>
    </source>
</evidence>
<dbReference type="SUPFAM" id="SSF57829">
    <property type="entry name" value="Zn-binding ribosomal proteins"/>
    <property type="match status" value="1"/>
</dbReference>
<protein>
    <recommendedName>
        <fullName evidence="4">Large ribosomal subunit protein eL42</fullName>
    </recommendedName>
</protein>
<evidence type="ECO:0000256" key="1">
    <source>
        <dbReference type="ARBA" id="ARBA00009364"/>
    </source>
</evidence>
<dbReference type="HAMAP" id="MF_01476">
    <property type="entry name" value="Ribosomal_L44e"/>
    <property type="match status" value="1"/>
</dbReference>
<evidence type="ECO:0000256" key="3">
    <source>
        <dbReference type="ARBA" id="ARBA00023274"/>
    </source>
</evidence>